<dbReference type="GO" id="GO:0043022">
    <property type="term" value="F:ribosome binding"/>
    <property type="evidence" value="ECO:0007669"/>
    <property type="project" value="InterPro"/>
</dbReference>
<dbReference type="Pfam" id="PF05239">
    <property type="entry name" value="PRC"/>
    <property type="match status" value="1"/>
</dbReference>
<comment type="similarity">
    <text evidence="5">Belongs to the RimM family.</text>
</comment>
<keyword evidence="9" id="KW-1185">Reference proteome</keyword>
<dbReference type="GO" id="GO:0005737">
    <property type="term" value="C:cytoplasm"/>
    <property type="evidence" value="ECO:0007669"/>
    <property type="project" value="UniProtKB-SubCell"/>
</dbReference>
<dbReference type="InterPro" id="IPR011033">
    <property type="entry name" value="PRC_barrel-like_sf"/>
</dbReference>
<evidence type="ECO:0000256" key="2">
    <source>
        <dbReference type="ARBA" id="ARBA00022517"/>
    </source>
</evidence>
<dbReference type="RefSeq" id="WP_012151974.1">
    <property type="nucleotide sequence ID" value="NZ_LAOI01000001.1"/>
</dbReference>
<comment type="caution">
    <text evidence="8">The sequence shown here is derived from an EMBL/GenBank/DDBJ whole genome shotgun (WGS) entry which is preliminary data.</text>
</comment>
<dbReference type="AlphaFoldDB" id="A0A0F3QDT0"/>
<dbReference type="InterPro" id="IPR002676">
    <property type="entry name" value="RimM_N"/>
</dbReference>
<feature type="domain" description="RimM N-terminal" evidence="6">
    <location>
        <begin position="10"/>
        <end position="87"/>
    </location>
</feature>
<reference evidence="8 9" key="1">
    <citation type="submission" date="2015-02" db="EMBL/GenBank/DDBJ databases">
        <title>Genome Sequencing of Rickettsiales.</title>
        <authorList>
            <person name="Daugherty S.C."/>
            <person name="Su Q."/>
            <person name="Abolude K."/>
            <person name="Beier-Sexton M."/>
            <person name="Carlyon J.A."/>
            <person name="Carter R."/>
            <person name="Day N.P."/>
            <person name="Dumler S.J."/>
            <person name="Dyachenko V."/>
            <person name="Godinez A."/>
            <person name="Kurtti T.J."/>
            <person name="Lichay M."/>
            <person name="Mullins K.E."/>
            <person name="Ott S."/>
            <person name="Pappas-Brown V."/>
            <person name="Paris D.H."/>
            <person name="Patel P."/>
            <person name="Richards A.L."/>
            <person name="Sadzewicz L."/>
            <person name="Sears K."/>
            <person name="Seidman D."/>
            <person name="Sengamalay N."/>
            <person name="Stenos J."/>
            <person name="Tallon L.J."/>
            <person name="Vincent G."/>
            <person name="Fraser C.M."/>
            <person name="Munderloh U."/>
            <person name="Dunning-Hotopp J.C."/>
        </authorList>
    </citation>
    <scope>NUCLEOTIDE SEQUENCE [LARGE SCALE GENOMIC DNA]</scope>
    <source>
        <strain evidence="8 9">RML An4</strain>
    </source>
</reference>
<dbReference type="GO" id="GO:0006364">
    <property type="term" value="P:rRNA processing"/>
    <property type="evidence" value="ECO:0007669"/>
    <property type="project" value="UniProtKB-UniRule"/>
</dbReference>
<keyword evidence="3 5" id="KW-0698">rRNA processing</keyword>
<comment type="domain">
    <text evidence="5">The PRC barrel domain binds ribosomal protein uS19.</text>
</comment>
<comment type="function">
    <text evidence="5">An accessory protein needed during the final step in the assembly of 30S ribosomal subunit, possibly for assembly of the head region. Essential for efficient processing of 16S rRNA. May be needed both before and after RbfA during the maturation of 16S rRNA. It has affinity for free ribosomal 30S subunits but not for 70S ribosomes.</text>
</comment>
<organism evidence="8 9">
    <name type="scientific">Rickettsia bellii str. RML An4</name>
    <dbReference type="NCBI Taxonomy" id="1359193"/>
    <lineage>
        <taxon>Bacteria</taxon>
        <taxon>Pseudomonadati</taxon>
        <taxon>Pseudomonadota</taxon>
        <taxon>Alphaproteobacteria</taxon>
        <taxon>Rickettsiales</taxon>
        <taxon>Rickettsiaceae</taxon>
        <taxon>Rickettsieae</taxon>
        <taxon>Rickettsia</taxon>
        <taxon>belli group</taxon>
    </lineage>
</organism>
<dbReference type="InterPro" id="IPR036976">
    <property type="entry name" value="RimM_N_sf"/>
</dbReference>
<dbReference type="InterPro" id="IPR027275">
    <property type="entry name" value="PRC-brl_dom"/>
</dbReference>
<protein>
    <recommendedName>
        <fullName evidence="5">Ribosome maturation factor RimM</fullName>
    </recommendedName>
</protein>
<keyword evidence="1 5" id="KW-0963">Cytoplasm</keyword>
<accession>A0A0F3QDT0</accession>
<gene>
    <name evidence="5 8" type="primary">rimM</name>
    <name evidence="8" type="ORF">RBEAN4_0553</name>
</gene>
<dbReference type="EMBL" id="LAOI01000001">
    <property type="protein sequence ID" value="KJV89574.1"/>
    <property type="molecule type" value="Genomic_DNA"/>
</dbReference>
<dbReference type="Pfam" id="PF01782">
    <property type="entry name" value="RimM"/>
    <property type="match status" value="1"/>
</dbReference>
<dbReference type="Proteomes" id="UP000033661">
    <property type="component" value="Unassembled WGS sequence"/>
</dbReference>
<dbReference type="Gene3D" id="2.40.30.60">
    <property type="entry name" value="RimM"/>
    <property type="match status" value="1"/>
</dbReference>
<evidence type="ECO:0000256" key="1">
    <source>
        <dbReference type="ARBA" id="ARBA00022490"/>
    </source>
</evidence>
<dbReference type="GO" id="GO:0005840">
    <property type="term" value="C:ribosome"/>
    <property type="evidence" value="ECO:0007669"/>
    <property type="project" value="InterPro"/>
</dbReference>
<evidence type="ECO:0000256" key="3">
    <source>
        <dbReference type="ARBA" id="ARBA00022552"/>
    </source>
</evidence>
<evidence type="ECO:0000259" key="7">
    <source>
        <dbReference type="Pfam" id="PF05239"/>
    </source>
</evidence>
<name>A0A0F3QDT0_RICBE</name>
<feature type="domain" description="PRC-barrel" evidence="7">
    <location>
        <begin position="94"/>
        <end position="155"/>
    </location>
</feature>
<keyword evidence="2 5" id="KW-0690">Ribosome biogenesis</keyword>
<dbReference type="PATRIC" id="fig|1359193.3.peg.537"/>
<sequence>MDSLENLILVGVIKSCHGIKGHIILRSFTDPTVKITERELVNESGEKVNINLIKQNSKGELICQFNDISTRNEAENLKGYKLFCLRSSLPKLEEDEFYITDLNNLPILDNNHTEIGKIKNILNFGAGDIIEVEFLDKTTELLPFNKDFFPIITKDYAILNYKRDEL</sequence>
<dbReference type="HAMAP" id="MF_00014">
    <property type="entry name" value="Ribosome_mat_RimM"/>
    <property type="match status" value="1"/>
</dbReference>
<evidence type="ECO:0000256" key="5">
    <source>
        <dbReference type="HAMAP-Rule" id="MF_00014"/>
    </source>
</evidence>
<comment type="subunit">
    <text evidence="5">Binds ribosomal protein uS19.</text>
</comment>
<comment type="subcellular location">
    <subcellularLocation>
        <location evidence="5">Cytoplasm</location>
    </subcellularLocation>
</comment>
<dbReference type="PANTHER" id="PTHR33692:SF1">
    <property type="entry name" value="RIBOSOME MATURATION FACTOR RIMM"/>
    <property type="match status" value="1"/>
</dbReference>
<keyword evidence="4 5" id="KW-0143">Chaperone</keyword>
<dbReference type="InterPro" id="IPR009000">
    <property type="entry name" value="Transl_B-barrel_sf"/>
</dbReference>
<evidence type="ECO:0000313" key="8">
    <source>
        <dbReference type="EMBL" id="KJV89574.1"/>
    </source>
</evidence>
<dbReference type="PANTHER" id="PTHR33692">
    <property type="entry name" value="RIBOSOME MATURATION FACTOR RIMM"/>
    <property type="match status" value="1"/>
</dbReference>
<evidence type="ECO:0000259" key="6">
    <source>
        <dbReference type="Pfam" id="PF01782"/>
    </source>
</evidence>
<dbReference type="Gene3D" id="2.30.30.240">
    <property type="entry name" value="PRC-barrel domain"/>
    <property type="match status" value="1"/>
</dbReference>
<dbReference type="InterPro" id="IPR011961">
    <property type="entry name" value="RimM"/>
</dbReference>
<dbReference type="SUPFAM" id="SSF50447">
    <property type="entry name" value="Translation proteins"/>
    <property type="match status" value="1"/>
</dbReference>
<dbReference type="NCBIfam" id="TIGR02273">
    <property type="entry name" value="16S_RimM"/>
    <property type="match status" value="1"/>
</dbReference>
<dbReference type="SUPFAM" id="SSF50346">
    <property type="entry name" value="PRC-barrel domain"/>
    <property type="match status" value="1"/>
</dbReference>
<proteinExistence type="inferred from homology"/>
<evidence type="ECO:0000313" key="9">
    <source>
        <dbReference type="Proteomes" id="UP000033661"/>
    </source>
</evidence>
<dbReference type="GO" id="GO:0042274">
    <property type="term" value="P:ribosomal small subunit biogenesis"/>
    <property type="evidence" value="ECO:0007669"/>
    <property type="project" value="UniProtKB-UniRule"/>
</dbReference>
<evidence type="ECO:0000256" key="4">
    <source>
        <dbReference type="ARBA" id="ARBA00023186"/>
    </source>
</evidence>